<name>A0A2Z5UVC0_9COXI</name>
<protein>
    <submittedName>
        <fullName evidence="1">Uncharacterized protein</fullName>
    </submittedName>
</protein>
<organism evidence="1 2">
    <name type="scientific">Candidatus Rickettsiella viridis</name>
    <dbReference type="NCBI Taxonomy" id="676208"/>
    <lineage>
        <taxon>Bacteria</taxon>
        <taxon>Pseudomonadati</taxon>
        <taxon>Pseudomonadota</taxon>
        <taxon>Gammaproteobacteria</taxon>
        <taxon>Legionellales</taxon>
        <taxon>Coxiellaceae</taxon>
        <taxon>Rickettsiella</taxon>
    </lineage>
</organism>
<keyword evidence="2" id="KW-1185">Reference proteome</keyword>
<gene>
    <name evidence="1" type="ORF">RVIR1_03890</name>
</gene>
<evidence type="ECO:0000313" key="1">
    <source>
        <dbReference type="EMBL" id="BBB14903.1"/>
    </source>
</evidence>
<proteinExistence type="predicted"/>
<evidence type="ECO:0000313" key="2">
    <source>
        <dbReference type="Proteomes" id="UP000282483"/>
    </source>
</evidence>
<sequence>MLTNNRSKQLEILSTKLDACDLKQLEEDSPIIQNEQINDFMLNLKEPKGLVILLTAFSGRRGLQEKLILILDEKKLLTGLVKGHKGQIIELLEDPIIQEIVEKKTQGGVFRTRIFCDFLTSLRSSPYNRLIDNDSHASSLQTPSKGFM</sequence>
<dbReference type="Proteomes" id="UP000282483">
    <property type="component" value="Chromosome"/>
</dbReference>
<accession>A0A2Z5UVC0</accession>
<dbReference type="KEGG" id="rvi:RVIR1_03890"/>
<dbReference type="EMBL" id="AP018005">
    <property type="protein sequence ID" value="BBB14903.1"/>
    <property type="molecule type" value="Genomic_DNA"/>
</dbReference>
<dbReference type="AlphaFoldDB" id="A0A2Z5UVC0"/>
<reference evidence="1 2" key="1">
    <citation type="submission" date="2017-03" db="EMBL/GenBank/DDBJ databases">
        <title>The genome sequence of Candidatus Rickettsiella viridis.</title>
        <authorList>
            <person name="Nikoh N."/>
            <person name="Tsuchida T."/>
            <person name="Yamaguchi K."/>
            <person name="Maeda T."/>
            <person name="Shigenobu S."/>
            <person name="Fukatsu T."/>
        </authorList>
    </citation>
    <scope>NUCLEOTIDE SEQUENCE [LARGE SCALE GENOMIC DNA]</scope>
    <source>
        <strain evidence="1 2">Ap-RA04</strain>
    </source>
</reference>